<dbReference type="Proteomes" id="UP000195557">
    <property type="component" value="Unassembled WGS sequence"/>
</dbReference>
<keyword evidence="2" id="KW-0812">Transmembrane</keyword>
<evidence type="ECO:0000256" key="1">
    <source>
        <dbReference type="SAM" id="MobiDB-lite"/>
    </source>
</evidence>
<feature type="compositionally biased region" description="Polar residues" evidence="1">
    <location>
        <begin position="687"/>
        <end position="705"/>
    </location>
</feature>
<sequence>MPSRYAIAEDAPFDIISRWEAVKNSSGRRTGTASISPAPLERATVIVAHAFLRVCALTSTIFCAFGARRLVSRGELGWFLSSFAARAGVELVGGIARARTAELFERAIYGTVAFDTMVPVSPDHVFKEWRVFARGCAAAACGSMWQHVFEAVTYGGLVAAGVIHSVLVRYVDEADAFSSLILGVACVRSIVLALNTYGDTRRRLDWLSSMAPRMEKNSKSPVAISALINHTGELVAIVGDGNDALFDRVVRGVRDDRDVGVLLSRTVEWTVPEPVDKRVNASALGAASSRVDDFHRTRLCETLEGALCCSSRFVEYATSGESSRTVDDSASSALETTYACAIGIERARRLHARTILVEDPFHEATSASIRRRLIKNKLANRRRSCVFTTCEIGVLPACDRIVLCEGDDVVFIGDWVSMIRDCDAHSLHRAFMRINHRGNRVRKSRVRCPSLCEMKATVNILWKLDDLSRKLGVIASVSVAPALAVSAFERWINGKRTDASNNVIALYAAIGALMISVAVNQALKRSYGNFPQARALARVLFLAFAACLLMPDSSGSVLAFSAPIIIVWSSELIFGWRAAHTEVFNAHVRLSHFAARVSEGAEQIFVTRCEELYYEVLTHLLAKLRLLERRRASAETLRQLWCFILVFLTVALGLWALGDDEPSRRGVLAFLGVHALDVCVEFPSSRIAPSSQPSHEQRGTQTVDESVSHLRRTSSSYL</sequence>
<reference evidence="3" key="1">
    <citation type="submission" date="2017-04" db="EMBL/GenBank/DDBJ databases">
        <title>Population genomics of picophytoplankton unveils novel chromosome hypervariability.</title>
        <authorList>
            <consortium name="DOE Joint Genome Institute"/>
            <person name="Blanc-Mathieu R."/>
            <person name="Krasovec M."/>
            <person name="Hebrard M."/>
            <person name="Yau S."/>
            <person name="Desgranges E."/>
            <person name="Martin J."/>
            <person name="Schackwitz W."/>
            <person name="Kuo A."/>
            <person name="Salin G."/>
            <person name="Donnadieu C."/>
            <person name="Desdevises Y."/>
            <person name="Sanchez-Ferandin S."/>
            <person name="Moreau H."/>
            <person name="Rivals E."/>
            <person name="Grigoriev I.V."/>
            <person name="Grimsley N."/>
            <person name="Eyre-Walker A."/>
            <person name="Piganeau G."/>
        </authorList>
    </citation>
    <scope>NUCLEOTIDE SEQUENCE [LARGE SCALE GENOMIC DNA]</scope>
    <source>
        <strain evidence="3">RCC 1115</strain>
    </source>
</reference>
<feature type="transmembrane region" description="Helical" evidence="2">
    <location>
        <begin position="471"/>
        <end position="492"/>
    </location>
</feature>
<feature type="region of interest" description="Disordered" evidence="1">
    <location>
        <begin position="687"/>
        <end position="718"/>
    </location>
</feature>
<feature type="transmembrane region" description="Helical" evidence="2">
    <location>
        <begin position="557"/>
        <end position="579"/>
    </location>
</feature>
<gene>
    <name evidence="3" type="ORF">BE221DRAFT_73314</name>
</gene>
<keyword evidence="2" id="KW-1133">Transmembrane helix</keyword>
<evidence type="ECO:0000256" key="2">
    <source>
        <dbReference type="SAM" id="Phobius"/>
    </source>
</evidence>
<feature type="transmembrane region" description="Helical" evidence="2">
    <location>
        <begin position="504"/>
        <end position="523"/>
    </location>
</feature>
<proteinExistence type="predicted"/>
<keyword evidence="2" id="KW-0472">Membrane</keyword>
<dbReference type="AlphaFoldDB" id="A0A1Y5IGD0"/>
<organism evidence="3">
    <name type="scientific">Ostreococcus tauri</name>
    <name type="common">Marine green alga</name>
    <dbReference type="NCBI Taxonomy" id="70448"/>
    <lineage>
        <taxon>Eukaryota</taxon>
        <taxon>Viridiplantae</taxon>
        <taxon>Chlorophyta</taxon>
        <taxon>Mamiellophyceae</taxon>
        <taxon>Mamiellales</taxon>
        <taxon>Bathycoccaceae</taxon>
        <taxon>Ostreococcus</taxon>
    </lineage>
</organism>
<name>A0A1Y5IGD0_OSTTA</name>
<feature type="transmembrane region" description="Helical" evidence="2">
    <location>
        <begin position="640"/>
        <end position="658"/>
    </location>
</feature>
<accession>A0A1Y5IGD0</accession>
<evidence type="ECO:0000313" key="3">
    <source>
        <dbReference type="EMBL" id="OUS47143.1"/>
    </source>
</evidence>
<protein>
    <submittedName>
        <fullName evidence="3">Uncharacterized protein</fullName>
    </submittedName>
</protein>
<dbReference type="EMBL" id="KZ155780">
    <property type="protein sequence ID" value="OUS47143.1"/>
    <property type="molecule type" value="Genomic_DNA"/>
</dbReference>